<protein>
    <submittedName>
        <fullName evidence="1">Uncharacterized protein</fullName>
    </submittedName>
</protein>
<dbReference type="AlphaFoldDB" id="A0A2S2PT62"/>
<name>A0A2S2PT62_SCHGA</name>
<organism evidence="1">
    <name type="scientific">Schizaphis graminum</name>
    <name type="common">Green bug aphid</name>
    <dbReference type="NCBI Taxonomy" id="13262"/>
    <lineage>
        <taxon>Eukaryota</taxon>
        <taxon>Metazoa</taxon>
        <taxon>Ecdysozoa</taxon>
        <taxon>Arthropoda</taxon>
        <taxon>Hexapoda</taxon>
        <taxon>Insecta</taxon>
        <taxon>Pterygota</taxon>
        <taxon>Neoptera</taxon>
        <taxon>Paraneoptera</taxon>
        <taxon>Hemiptera</taxon>
        <taxon>Sternorrhyncha</taxon>
        <taxon>Aphidomorpha</taxon>
        <taxon>Aphidoidea</taxon>
        <taxon>Aphididae</taxon>
        <taxon>Aphidini</taxon>
        <taxon>Schizaphis</taxon>
    </lineage>
</organism>
<reference evidence="1" key="1">
    <citation type="submission" date="2018-04" db="EMBL/GenBank/DDBJ databases">
        <title>Transcriptome of Schizaphis graminum biotype I.</title>
        <authorList>
            <person name="Scully E.D."/>
            <person name="Geib S.M."/>
            <person name="Palmer N.A."/>
            <person name="Koch K."/>
            <person name="Bradshaw J."/>
            <person name="Heng-Moss T."/>
            <person name="Sarath G."/>
        </authorList>
    </citation>
    <scope>NUCLEOTIDE SEQUENCE</scope>
</reference>
<evidence type="ECO:0000313" key="1">
    <source>
        <dbReference type="EMBL" id="MBY32518.1"/>
    </source>
</evidence>
<dbReference type="EMBL" id="GGMR01019899">
    <property type="protein sequence ID" value="MBY32518.1"/>
    <property type="molecule type" value="Transcribed_RNA"/>
</dbReference>
<gene>
    <name evidence="1" type="ORF">g.71864</name>
</gene>
<accession>A0A2S2PT62</accession>
<proteinExistence type="predicted"/>
<dbReference type="SUPFAM" id="SSF53098">
    <property type="entry name" value="Ribonuclease H-like"/>
    <property type="match status" value="1"/>
</dbReference>
<dbReference type="PANTHER" id="PTHR45749:SF21">
    <property type="entry name" value="DUF4371 DOMAIN-CONTAINING PROTEIN"/>
    <property type="match status" value="1"/>
</dbReference>
<dbReference type="PANTHER" id="PTHR45749">
    <property type="match status" value="1"/>
</dbReference>
<sequence>MSPFVGHINYFLKDLYLQNSTVNKPQNAIKTLPYCTDVVPNIKFLLQIFTALPVTTITLKCNFSTLKLLKTYLRSSMTENRLNRLGLVNINKKRSFHKPNNH</sequence>
<dbReference type="InterPro" id="IPR012337">
    <property type="entry name" value="RNaseH-like_sf"/>
</dbReference>